<keyword evidence="7" id="KW-1185">Reference proteome</keyword>
<comment type="similarity">
    <text evidence="1 3">Belongs to the pirin family.</text>
</comment>
<dbReference type="Pfam" id="PF05726">
    <property type="entry name" value="Pirin_C"/>
    <property type="match status" value="1"/>
</dbReference>
<dbReference type="Proteomes" id="UP000002171">
    <property type="component" value="Unassembled WGS sequence"/>
</dbReference>
<dbReference type="SUPFAM" id="SSF51182">
    <property type="entry name" value="RmlC-like cupins"/>
    <property type="match status" value="1"/>
</dbReference>
<dbReference type="InterPro" id="IPR003829">
    <property type="entry name" value="Pirin_N_dom"/>
</dbReference>
<feature type="domain" description="Pirin N-terminal" evidence="4">
    <location>
        <begin position="22"/>
        <end position="122"/>
    </location>
</feature>
<name>A0A7U8C6Z2_NEPCE</name>
<accession>A0A7U8C6Z2</accession>
<dbReference type="AlphaFoldDB" id="A0A7U8C6Z2"/>
<dbReference type="InterPro" id="IPR012093">
    <property type="entry name" value="Pirin"/>
</dbReference>
<reference evidence="6 7" key="1">
    <citation type="submission" date="2006-02" db="EMBL/GenBank/DDBJ databases">
        <authorList>
            <person name="Pinhassi J."/>
            <person name="Pedros-Alio C."/>
            <person name="Ferriera S."/>
            <person name="Johnson J."/>
            <person name="Kravitz S."/>
            <person name="Halpern A."/>
            <person name="Remington K."/>
            <person name="Beeson K."/>
            <person name="Tran B."/>
            <person name="Rogers Y.-H."/>
            <person name="Friedman R."/>
            <person name="Venter J.C."/>
        </authorList>
    </citation>
    <scope>NUCLEOTIDE SEQUENCE [LARGE SCALE GENOMIC DNA]</scope>
    <source>
        <strain evidence="6 7">MED92</strain>
    </source>
</reference>
<feature type="binding site" evidence="2">
    <location>
        <position position="104"/>
    </location>
    <ligand>
        <name>Fe cation</name>
        <dbReference type="ChEBI" id="CHEBI:24875"/>
    </ligand>
</feature>
<dbReference type="Pfam" id="PF02678">
    <property type="entry name" value="Pirin"/>
    <property type="match status" value="1"/>
</dbReference>
<dbReference type="CDD" id="cd02909">
    <property type="entry name" value="cupin_pirin_N"/>
    <property type="match status" value="1"/>
</dbReference>
<evidence type="ECO:0000256" key="2">
    <source>
        <dbReference type="PIRSR" id="PIRSR006232-1"/>
    </source>
</evidence>
<comment type="caution">
    <text evidence="6">The sequence shown here is derived from an EMBL/GenBank/DDBJ whole genome shotgun (WGS) entry which is preliminary data.</text>
</comment>
<keyword evidence="2" id="KW-0408">Iron</keyword>
<feature type="binding site" evidence="2">
    <location>
        <position position="62"/>
    </location>
    <ligand>
        <name>Fe cation</name>
        <dbReference type="ChEBI" id="CHEBI:24875"/>
    </ligand>
</feature>
<dbReference type="RefSeq" id="WP_007022300.1">
    <property type="nucleotide sequence ID" value="NZ_CH724127.1"/>
</dbReference>
<feature type="domain" description="Pirin C-terminal" evidence="5">
    <location>
        <begin position="180"/>
        <end position="281"/>
    </location>
</feature>
<proteinExistence type="inferred from homology"/>
<feature type="binding site" evidence="2">
    <location>
        <position position="106"/>
    </location>
    <ligand>
        <name>Fe cation</name>
        <dbReference type="ChEBI" id="CHEBI:24875"/>
    </ligand>
</feature>
<dbReference type="InterPro" id="IPR011051">
    <property type="entry name" value="RmlC_Cupin_sf"/>
</dbReference>
<comment type="cofactor">
    <cofactor evidence="2">
        <name>Fe cation</name>
        <dbReference type="ChEBI" id="CHEBI:24875"/>
    </cofactor>
    <text evidence="2">Binds 1 Fe cation per subunit.</text>
</comment>
<evidence type="ECO:0000256" key="1">
    <source>
        <dbReference type="ARBA" id="ARBA00008416"/>
    </source>
</evidence>
<dbReference type="Gene3D" id="2.60.120.10">
    <property type="entry name" value="Jelly Rolls"/>
    <property type="match status" value="2"/>
</dbReference>
<evidence type="ECO:0000313" key="6">
    <source>
        <dbReference type="EMBL" id="EAR61024.1"/>
    </source>
</evidence>
<dbReference type="InterPro" id="IPR014710">
    <property type="entry name" value="RmlC-like_jellyroll"/>
</dbReference>
<dbReference type="PIRSF" id="PIRSF006232">
    <property type="entry name" value="Pirin"/>
    <property type="match status" value="1"/>
</dbReference>
<organism evidence="6 7">
    <name type="scientific">Neptuniibacter caesariensis</name>
    <dbReference type="NCBI Taxonomy" id="207954"/>
    <lineage>
        <taxon>Bacteria</taxon>
        <taxon>Pseudomonadati</taxon>
        <taxon>Pseudomonadota</taxon>
        <taxon>Gammaproteobacteria</taxon>
        <taxon>Oceanospirillales</taxon>
        <taxon>Oceanospirillaceae</taxon>
        <taxon>Neptuniibacter</taxon>
    </lineage>
</organism>
<dbReference type="GO" id="GO:0046872">
    <property type="term" value="F:metal ion binding"/>
    <property type="evidence" value="ECO:0007669"/>
    <property type="project" value="UniProtKB-KW"/>
</dbReference>
<feature type="binding site" evidence="2">
    <location>
        <position position="60"/>
    </location>
    <ligand>
        <name>Fe cation</name>
        <dbReference type="ChEBI" id="CHEBI:24875"/>
    </ligand>
</feature>
<dbReference type="InterPro" id="IPR008778">
    <property type="entry name" value="Pirin_C_dom"/>
</dbReference>
<evidence type="ECO:0000313" key="7">
    <source>
        <dbReference type="Proteomes" id="UP000002171"/>
    </source>
</evidence>
<dbReference type="PANTHER" id="PTHR13903">
    <property type="entry name" value="PIRIN-RELATED"/>
    <property type="match status" value="1"/>
</dbReference>
<evidence type="ECO:0000259" key="5">
    <source>
        <dbReference type="Pfam" id="PF05726"/>
    </source>
</evidence>
<sequence length="283" mass="31192">MSYQREVRRVIAAVDSTDGAGVKLKRSVGRNPSSRIDPFLMLDAFSSDDPDDYIAGFPPHPHRGFETVTYMLDGHMIHRDHMGNEGDLRSGGVQWMTAGRGVIHEERPQQVDGLMRGFQLWINLPSSEKMQPAAYQNIEPEQVPSVMGTGYEIKVIAGQLEIDGHVTEGPVQTSSTEASYFDLLLTSDSQVSIPLNKHHSVVVYVFEGSVAIGNDKVETHSAVELSPGDEVQVKSLNNVSARVLLLSGRPINEPVAQYGPFVMNTMEEVEQAISDYQENRLVG</sequence>
<dbReference type="PANTHER" id="PTHR13903:SF8">
    <property type="entry name" value="PIRIN"/>
    <property type="match status" value="1"/>
</dbReference>
<dbReference type="OrthoDB" id="9780903at2"/>
<protein>
    <submittedName>
        <fullName evidence="6">Pirin-like</fullName>
    </submittedName>
</protein>
<dbReference type="EMBL" id="AAOW01000011">
    <property type="protein sequence ID" value="EAR61024.1"/>
    <property type="molecule type" value="Genomic_DNA"/>
</dbReference>
<evidence type="ECO:0000256" key="3">
    <source>
        <dbReference type="RuleBase" id="RU003457"/>
    </source>
</evidence>
<evidence type="ECO:0000259" key="4">
    <source>
        <dbReference type="Pfam" id="PF02678"/>
    </source>
</evidence>
<keyword evidence="2" id="KW-0479">Metal-binding</keyword>
<dbReference type="CDD" id="cd02247">
    <property type="entry name" value="cupin_pirin_C"/>
    <property type="match status" value="1"/>
</dbReference>
<gene>
    <name evidence="6" type="ORF">MED92_01404</name>
</gene>